<organism evidence="4 5">
    <name type="scientific">Ancylomarina salipaludis</name>
    <dbReference type="NCBI Taxonomy" id="2501299"/>
    <lineage>
        <taxon>Bacteria</taxon>
        <taxon>Pseudomonadati</taxon>
        <taxon>Bacteroidota</taxon>
        <taxon>Bacteroidia</taxon>
        <taxon>Marinilabiliales</taxon>
        <taxon>Marinifilaceae</taxon>
        <taxon>Ancylomarina</taxon>
    </lineage>
</organism>
<dbReference type="EMBL" id="SAXA01000023">
    <property type="protein sequence ID" value="RXQ87633.1"/>
    <property type="molecule type" value="Genomic_DNA"/>
</dbReference>
<feature type="binding site" evidence="2">
    <location>
        <position position="127"/>
    </location>
    <ligand>
        <name>Mn(2+)</name>
        <dbReference type="ChEBI" id="CHEBI:29035"/>
        <label>2</label>
    </ligand>
</feature>
<comment type="caution">
    <text evidence="4">The sequence shown here is derived from an EMBL/GenBank/DDBJ whole genome shotgun (WGS) entry which is preliminary data.</text>
</comment>
<accession>A0A4Q1JHR1</accession>
<dbReference type="InterPro" id="IPR011650">
    <property type="entry name" value="Peptidase_M20_dimer"/>
</dbReference>
<name>A0A4Q1JHR1_9BACT</name>
<dbReference type="SUPFAM" id="SSF53187">
    <property type="entry name" value="Zn-dependent exopeptidases"/>
    <property type="match status" value="1"/>
</dbReference>
<evidence type="ECO:0000313" key="5">
    <source>
        <dbReference type="Proteomes" id="UP000289703"/>
    </source>
</evidence>
<dbReference type="InterPro" id="IPR002933">
    <property type="entry name" value="Peptidase_M20"/>
</dbReference>
<dbReference type="GO" id="GO:0046872">
    <property type="term" value="F:metal ion binding"/>
    <property type="evidence" value="ECO:0007669"/>
    <property type="project" value="UniProtKB-KW"/>
</dbReference>
<keyword evidence="5" id="KW-1185">Reference proteome</keyword>
<dbReference type="Gene3D" id="3.40.630.10">
    <property type="entry name" value="Zn peptidases"/>
    <property type="match status" value="1"/>
</dbReference>
<dbReference type="GO" id="GO:0016787">
    <property type="term" value="F:hydrolase activity"/>
    <property type="evidence" value="ECO:0007669"/>
    <property type="project" value="UniProtKB-KW"/>
</dbReference>
<evidence type="ECO:0000313" key="4">
    <source>
        <dbReference type="EMBL" id="RXQ87633.1"/>
    </source>
</evidence>
<evidence type="ECO:0000256" key="1">
    <source>
        <dbReference type="ARBA" id="ARBA00022801"/>
    </source>
</evidence>
<dbReference type="Pfam" id="PF01546">
    <property type="entry name" value="Peptidase_M20"/>
    <property type="match status" value="1"/>
</dbReference>
<keyword evidence="2" id="KW-0479">Metal-binding</keyword>
<dbReference type="NCBIfam" id="TIGR01891">
    <property type="entry name" value="amidohydrolases"/>
    <property type="match status" value="1"/>
</dbReference>
<dbReference type="InterPro" id="IPR036264">
    <property type="entry name" value="Bact_exopeptidase_dim_dom"/>
</dbReference>
<dbReference type="Gene3D" id="3.30.70.360">
    <property type="match status" value="1"/>
</dbReference>
<evidence type="ECO:0000256" key="2">
    <source>
        <dbReference type="PIRSR" id="PIRSR005962-1"/>
    </source>
</evidence>
<proteinExistence type="predicted"/>
<reference evidence="4 5" key="1">
    <citation type="submission" date="2019-01" db="EMBL/GenBank/DDBJ databases">
        <title>Ancylomarina salipaludis sp. nov., isolated from a salt marsh.</title>
        <authorList>
            <person name="Yoon J.-H."/>
        </authorList>
    </citation>
    <scope>NUCLEOTIDE SEQUENCE [LARGE SCALE GENOMIC DNA]</scope>
    <source>
        <strain evidence="4 5">SHSM-M15</strain>
    </source>
</reference>
<dbReference type="AlphaFoldDB" id="A0A4Q1JHR1"/>
<dbReference type="PANTHER" id="PTHR11014">
    <property type="entry name" value="PEPTIDASE M20 FAMILY MEMBER"/>
    <property type="match status" value="1"/>
</dbReference>
<feature type="binding site" evidence="2">
    <location>
        <position position="153"/>
    </location>
    <ligand>
        <name>Mn(2+)</name>
        <dbReference type="ChEBI" id="CHEBI:29035"/>
        <label>2</label>
    </ligand>
</feature>
<dbReference type="RefSeq" id="WP_129255752.1">
    <property type="nucleotide sequence ID" value="NZ_SAXA01000023.1"/>
</dbReference>
<feature type="binding site" evidence="2">
    <location>
        <position position="94"/>
    </location>
    <ligand>
        <name>Mn(2+)</name>
        <dbReference type="ChEBI" id="CHEBI:29035"/>
        <label>2</label>
    </ligand>
</feature>
<keyword evidence="1 4" id="KW-0378">Hydrolase</keyword>
<dbReference type="SUPFAM" id="SSF55031">
    <property type="entry name" value="Bacterial exopeptidase dimerisation domain"/>
    <property type="match status" value="1"/>
</dbReference>
<protein>
    <submittedName>
        <fullName evidence="4">Amidohydrolase</fullName>
    </submittedName>
</protein>
<feature type="domain" description="Peptidase M20 dimerisation" evidence="3">
    <location>
        <begin position="174"/>
        <end position="272"/>
    </location>
</feature>
<dbReference type="Proteomes" id="UP000289703">
    <property type="component" value="Unassembled WGS sequence"/>
</dbReference>
<keyword evidence="2" id="KW-0464">Manganese</keyword>
<sequence>MTTDIIELRHKLHKYPEVSNSEYKTSERIVNYMNAFSPDEIVNLSKTGKAFVFKGKEEGKTVIFRAELDALPITEKSSLAYSSVNPNVAHVCGHDGHMAILAGLAQKIAVEPPQYGKVVLLFQAAEEVEQGAKDVVEDPEFKAIDPDFIFALHNIPGMEKHSIVVKTGSFSAASKGMTVKLLGKTAHAAEPENGISPANAISKIINQLHQLKENKNLFNDLTLLTIIHIQLGEISFGTSPGYAEIRITLRAFENEDMDMLSTHSENIIKEISEAENLKCKITYSEVFPASINDDECLNIVKQSASQNNLKIETIEKPFKWSEDFGYYSKDYKTCLFGLGAGKSQAPLHNPDYDFPDDIIETGINLFYRIYKKINF</sequence>
<dbReference type="OrthoDB" id="9776731at2"/>
<dbReference type="PANTHER" id="PTHR11014:SF169">
    <property type="entry name" value="CLAN MH, FAMILY M20, PEPTIDASE T-LIKE METALLOPEPTIDASE"/>
    <property type="match status" value="1"/>
</dbReference>
<gene>
    <name evidence="4" type="ORF">EO244_16310</name>
</gene>
<feature type="binding site" evidence="2">
    <location>
        <position position="92"/>
    </location>
    <ligand>
        <name>Mn(2+)</name>
        <dbReference type="ChEBI" id="CHEBI:29035"/>
        <label>2</label>
    </ligand>
</feature>
<dbReference type="Pfam" id="PF07687">
    <property type="entry name" value="M20_dimer"/>
    <property type="match status" value="1"/>
</dbReference>
<comment type="cofactor">
    <cofactor evidence="2">
        <name>Mn(2+)</name>
        <dbReference type="ChEBI" id="CHEBI:29035"/>
    </cofactor>
    <text evidence="2">The Mn(2+) ion enhances activity.</text>
</comment>
<dbReference type="InterPro" id="IPR017439">
    <property type="entry name" value="Amidohydrolase"/>
</dbReference>
<evidence type="ECO:0000259" key="3">
    <source>
        <dbReference type="Pfam" id="PF07687"/>
    </source>
</evidence>
<dbReference type="PIRSF" id="PIRSF005962">
    <property type="entry name" value="Pept_M20D_amidohydro"/>
    <property type="match status" value="1"/>
</dbReference>
<feature type="binding site" evidence="2">
    <location>
        <position position="348"/>
    </location>
    <ligand>
        <name>Mn(2+)</name>
        <dbReference type="ChEBI" id="CHEBI:29035"/>
        <label>2</label>
    </ligand>
</feature>